<accession>A0A7W7H0Z1</accession>
<sequence>MQLTEVSMFGVRSSVITFARRAQPLRFVLVPTVHIGRPDYYRQIARRLVQCRLIVAETYDGPSSTGLAYVTAMRLTLQPQARDLVHQDIDYRSLGVPTVWPDGHPSPGRRDRLPVSGWADLAFLVPYLTVTMAVGGRNWLLRRNFEVSDDSDLRLARIGWLNRMFLDDRDKLLVAELERIHAEHRDEPGEVAVVYGAAHMPAVVQALAGRLGYRPLRGGDWLTAIDF</sequence>
<keyword evidence="2" id="KW-1185">Reference proteome</keyword>
<reference evidence="1 2" key="1">
    <citation type="submission" date="2020-08" db="EMBL/GenBank/DDBJ databases">
        <title>Sequencing the genomes of 1000 actinobacteria strains.</title>
        <authorList>
            <person name="Klenk H.-P."/>
        </authorList>
    </citation>
    <scope>NUCLEOTIDE SEQUENCE [LARGE SCALE GENOMIC DNA]</scope>
    <source>
        <strain evidence="1 2">DSM 45809</strain>
    </source>
</reference>
<protein>
    <submittedName>
        <fullName evidence="1">Uncharacterized protein</fullName>
    </submittedName>
</protein>
<evidence type="ECO:0000313" key="2">
    <source>
        <dbReference type="Proteomes" id="UP000546162"/>
    </source>
</evidence>
<gene>
    <name evidence="1" type="ORF">BJY16_005430</name>
</gene>
<proteinExistence type="predicted"/>
<name>A0A7W7H0Z1_9ACTN</name>
<dbReference type="Proteomes" id="UP000546162">
    <property type="component" value="Unassembled WGS sequence"/>
</dbReference>
<dbReference type="RefSeq" id="WP_185042396.1">
    <property type="nucleotide sequence ID" value="NZ_BAABFG010000005.1"/>
</dbReference>
<dbReference type="AlphaFoldDB" id="A0A7W7H0Z1"/>
<dbReference type="EMBL" id="JACHNB010000001">
    <property type="protein sequence ID" value="MBB4741971.1"/>
    <property type="molecule type" value="Genomic_DNA"/>
</dbReference>
<comment type="caution">
    <text evidence="1">The sequence shown here is derived from an EMBL/GenBank/DDBJ whole genome shotgun (WGS) entry which is preliminary data.</text>
</comment>
<evidence type="ECO:0000313" key="1">
    <source>
        <dbReference type="EMBL" id="MBB4741971.1"/>
    </source>
</evidence>
<organism evidence="1 2">
    <name type="scientific">Actinoplanes octamycinicus</name>
    <dbReference type="NCBI Taxonomy" id="135948"/>
    <lineage>
        <taxon>Bacteria</taxon>
        <taxon>Bacillati</taxon>
        <taxon>Actinomycetota</taxon>
        <taxon>Actinomycetes</taxon>
        <taxon>Micromonosporales</taxon>
        <taxon>Micromonosporaceae</taxon>
        <taxon>Actinoplanes</taxon>
    </lineage>
</organism>